<evidence type="ECO:0000256" key="2">
    <source>
        <dbReference type="SAM" id="SignalP"/>
    </source>
</evidence>
<feature type="signal peptide" evidence="2">
    <location>
        <begin position="1"/>
        <end position="23"/>
    </location>
</feature>
<evidence type="ECO:0000313" key="5">
    <source>
        <dbReference type="EMBL" id="EJZ07800.1"/>
    </source>
</evidence>
<evidence type="ECO:0000313" key="6">
    <source>
        <dbReference type="Proteomes" id="UP000006072"/>
    </source>
</evidence>
<protein>
    <recommendedName>
        <fullName evidence="7">Virulence factor Mce family protein</fullName>
    </recommendedName>
</protein>
<dbReference type="Pfam" id="PF02470">
    <property type="entry name" value="MlaD"/>
    <property type="match status" value="1"/>
</dbReference>
<keyword evidence="2" id="KW-0732">Signal</keyword>
<dbReference type="eggNOG" id="COG1463">
    <property type="taxonomic scope" value="Bacteria"/>
</dbReference>
<dbReference type="EMBL" id="ALQA01000039">
    <property type="protein sequence ID" value="EJZ07800.1"/>
    <property type="molecule type" value="Genomic_DNA"/>
</dbReference>
<evidence type="ECO:0000256" key="1">
    <source>
        <dbReference type="SAM" id="MobiDB-lite"/>
    </source>
</evidence>
<evidence type="ECO:0008006" key="7">
    <source>
        <dbReference type="Google" id="ProtNLM"/>
    </source>
</evidence>
<dbReference type="PROSITE" id="PS51257">
    <property type="entry name" value="PROKAR_LIPOPROTEIN"/>
    <property type="match status" value="1"/>
</dbReference>
<dbReference type="NCBIfam" id="TIGR00996">
    <property type="entry name" value="Mtu_fam_mce"/>
    <property type="match status" value="1"/>
</dbReference>
<evidence type="ECO:0000259" key="4">
    <source>
        <dbReference type="Pfam" id="PF11887"/>
    </source>
</evidence>
<feature type="compositionally biased region" description="Pro residues" evidence="1">
    <location>
        <begin position="396"/>
        <end position="446"/>
    </location>
</feature>
<keyword evidence="6" id="KW-1185">Reference proteome</keyword>
<dbReference type="PANTHER" id="PTHR33371:SF15">
    <property type="entry name" value="LIPOPROTEIN LPRN"/>
    <property type="match status" value="1"/>
</dbReference>
<comment type="caution">
    <text evidence="5">The sequence shown here is derived from an EMBL/GenBank/DDBJ whole genome shotgun (WGS) entry which is preliminary data.</text>
</comment>
<dbReference type="PATRIC" id="fig|1194972.3.peg.3553"/>
<dbReference type="InterPro" id="IPR003399">
    <property type="entry name" value="Mce/MlaD"/>
</dbReference>
<feature type="region of interest" description="Disordered" evidence="1">
    <location>
        <begin position="372"/>
        <end position="453"/>
    </location>
</feature>
<dbReference type="PANTHER" id="PTHR33371">
    <property type="entry name" value="INTERMEMBRANE PHOSPHOLIPID TRANSPORT SYSTEM BINDING PROTEIN MLAD-RELATED"/>
    <property type="match status" value="1"/>
</dbReference>
<feature type="chain" id="PRO_5003839024" description="Virulence factor Mce family protein" evidence="2">
    <location>
        <begin position="24"/>
        <end position="453"/>
    </location>
</feature>
<dbReference type="Proteomes" id="UP000006072">
    <property type="component" value="Unassembled WGS sequence"/>
</dbReference>
<name>K0US12_MYCVA</name>
<organism evidence="5 6">
    <name type="scientific">Mycolicibacterium vaccae ATCC 25954</name>
    <dbReference type="NCBI Taxonomy" id="1194972"/>
    <lineage>
        <taxon>Bacteria</taxon>
        <taxon>Bacillati</taxon>
        <taxon>Actinomycetota</taxon>
        <taxon>Actinomycetes</taxon>
        <taxon>Mycobacteriales</taxon>
        <taxon>Mycobacteriaceae</taxon>
        <taxon>Mycolicibacterium</taxon>
    </lineage>
</organism>
<dbReference type="AlphaFoldDB" id="K0US12"/>
<dbReference type="Pfam" id="PF11887">
    <property type="entry name" value="Mce4_CUP1"/>
    <property type="match status" value="1"/>
</dbReference>
<sequence length="453" mass="46048">MAGRVKSVVAAAMVSSLSLSACASEGLAALPLPAPGGGSGGYTLNAVFSNALNLPAMAKVRLAGADIGQLESIEARNYTAVTTLRIRDGVQLPKGSTAELRSATPLGDVFVSIRPPGPAGPGTPLLGDGDTIPIDSTTAAATVESVLSSAAILVNGGAVRNFTNIINGLGRATGDQGQAFGDLIRKTNSTLGKLNARSDEISTALSETSRLAQQLDAKNEALGEVMDAAGPATDTLAAHTDQIADLVLQIGDTGDQLRKFPSIAGTDTSGRSVIADANTIAGAWNDVVLTPDATLFALNRLMPPFIKSTTSNAIAVRASIDRLILGSIPDIGFTGDTGLHGPKRYNWHQLVGSLQFTLFRLQERLVGKGTGVPQLQVIPSPTEPGQIITVPGGAAAPPPPSPPGAIPQPPPASVWTPPPTQASQAPPGPGLPAPPPPRPAPAPGPLLPAEVPR</sequence>
<feature type="domain" description="Mce/MlaD" evidence="3">
    <location>
        <begin position="41"/>
        <end position="116"/>
    </location>
</feature>
<dbReference type="InterPro" id="IPR005693">
    <property type="entry name" value="Mce"/>
</dbReference>
<evidence type="ECO:0000259" key="3">
    <source>
        <dbReference type="Pfam" id="PF02470"/>
    </source>
</evidence>
<dbReference type="GO" id="GO:0005576">
    <property type="term" value="C:extracellular region"/>
    <property type="evidence" value="ECO:0007669"/>
    <property type="project" value="TreeGrafter"/>
</dbReference>
<dbReference type="RefSeq" id="WP_003932660.1">
    <property type="nucleotide sequence ID" value="NZ_JH814697.1"/>
</dbReference>
<accession>K0US12</accession>
<reference evidence="5 6" key="1">
    <citation type="journal article" date="2012" name="J. Bacteriol.">
        <title>Complete Genome Sequence of Mycobacterium vaccae Type Strain ATCC 25954.</title>
        <authorList>
            <person name="Ho Y.S."/>
            <person name="Adroub S.A."/>
            <person name="Abadi M."/>
            <person name="Al Alwan B."/>
            <person name="Alkhateeb R."/>
            <person name="Gao G."/>
            <person name="Ragab A."/>
            <person name="Ali S."/>
            <person name="van Soolingen D."/>
            <person name="Bitter W."/>
            <person name="Pain A."/>
            <person name="Abdallah A.M."/>
        </authorList>
    </citation>
    <scope>NUCLEOTIDE SEQUENCE [LARGE SCALE GENOMIC DNA]</scope>
    <source>
        <strain evidence="5 6">ATCC 25954</strain>
    </source>
</reference>
<feature type="domain" description="Mammalian cell entry C-terminal" evidence="4">
    <location>
        <begin position="126"/>
        <end position="260"/>
    </location>
</feature>
<proteinExistence type="predicted"/>
<dbReference type="InterPro" id="IPR052336">
    <property type="entry name" value="MlaD_Phospholipid_Transporter"/>
</dbReference>
<dbReference type="HOGENOM" id="CLU_045966_3_1_11"/>
<dbReference type="InterPro" id="IPR024516">
    <property type="entry name" value="Mce_C"/>
</dbReference>
<gene>
    <name evidence="5" type="ORF">MVAC_17833</name>
</gene>